<reference evidence="2" key="1">
    <citation type="journal article" date="2013" name="Nature">
        <title>Draft genome of the wheat A-genome progenitor Triticum urartu.</title>
        <authorList>
            <person name="Ling H.Q."/>
            <person name="Zhao S."/>
            <person name="Liu D."/>
            <person name="Wang J."/>
            <person name="Sun H."/>
            <person name="Zhang C."/>
            <person name="Fan H."/>
            <person name="Li D."/>
            <person name="Dong L."/>
            <person name="Tao Y."/>
            <person name="Gao C."/>
            <person name="Wu H."/>
            <person name="Li Y."/>
            <person name="Cui Y."/>
            <person name="Guo X."/>
            <person name="Zheng S."/>
            <person name="Wang B."/>
            <person name="Yu K."/>
            <person name="Liang Q."/>
            <person name="Yang W."/>
            <person name="Lou X."/>
            <person name="Chen J."/>
            <person name="Feng M."/>
            <person name="Jian J."/>
            <person name="Zhang X."/>
            <person name="Luo G."/>
            <person name="Jiang Y."/>
            <person name="Liu J."/>
            <person name="Wang Z."/>
            <person name="Sha Y."/>
            <person name="Zhang B."/>
            <person name="Wu H."/>
            <person name="Tang D."/>
            <person name="Shen Q."/>
            <person name="Xue P."/>
            <person name="Zou S."/>
            <person name="Wang X."/>
            <person name="Liu X."/>
            <person name="Wang F."/>
            <person name="Yang Y."/>
            <person name="An X."/>
            <person name="Dong Z."/>
            <person name="Zhang K."/>
            <person name="Zhang X."/>
            <person name="Luo M.C."/>
            <person name="Dvorak J."/>
            <person name="Tong Y."/>
            <person name="Wang J."/>
            <person name="Yang H."/>
            <person name="Li Z."/>
            <person name="Wang D."/>
            <person name="Zhang A."/>
            <person name="Wang J."/>
        </authorList>
    </citation>
    <scope>NUCLEOTIDE SEQUENCE</scope>
</reference>
<dbReference type="PANTHER" id="PTHR33120:SF39">
    <property type="entry name" value="OS01G0314000 PROTEIN"/>
    <property type="match status" value="1"/>
</dbReference>
<proteinExistence type="predicted"/>
<accession>M7ZC53</accession>
<feature type="domain" description="PIR2-like helical" evidence="1">
    <location>
        <begin position="32"/>
        <end position="80"/>
    </location>
</feature>
<dbReference type="InterPro" id="IPR046527">
    <property type="entry name" value="PIR2-like_helical"/>
</dbReference>
<organism evidence="2">
    <name type="scientific">Triticum urartu</name>
    <name type="common">Red wild einkorn</name>
    <name type="synonym">Crithodium urartu</name>
    <dbReference type="NCBI Taxonomy" id="4572"/>
    <lineage>
        <taxon>Eukaryota</taxon>
        <taxon>Viridiplantae</taxon>
        <taxon>Streptophyta</taxon>
        <taxon>Embryophyta</taxon>
        <taxon>Tracheophyta</taxon>
        <taxon>Spermatophyta</taxon>
        <taxon>Magnoliopsida</taxon>
        <taxon>Liliopsida</taxon>
        <taxon>Poales</taxon>
        <taxon>Poaceae</taxon>
        <taxon>BOP clade</taxon>
        <taxon>Pooideae</taxon>
        <taxon>Triticodae</taxon>
        <taxon>Triticeae</taxon>
        <taxon>Triticinae</taxon>
        <taxon>Triticum</taxon>
    </lineage>
</organism>
<sequence>MASISSWEEEASAALRKRPDSRTLRRRILGLIRCYYLDAISRLPTEDLWTTLSRGLLIAGHCYGPLHPVHNIIVNSVCWKPPFKRLTRQHGI</sequence>
<protein>
    <recommendedName>
        <fullName evidence="1">PIR2-like helical domain-containing protein</fullName>
    </recommendedName>
</protein>
<dbReference type="EMBL" id="KD142485">
    <property type="protein sequence ID" value="EMS57632.1"/>
    <property type="molecule type" value="Genomic_DNA"/>
</dbReference>
<evidence type="ECO:0000313" key="2">
    <source>
        <dbReference type="EMBL" id="EMS57632.1"/>
    </source>
</evidence>
<evidence type="ECO:0000259" key="1">
    <source>
        <dbReference type="Pfam" id="PF20235"/>
    </source>
</evidence>
<dbReference type="AlphaFoldDB" id="M7ZC53"/>
<gene>
    <name evidence="2" type="ORF">TRIUR3_24975</name>
</gene>
<dbReference type="PANTHER" id="PTHR33120">
    <property type="entry name" value="EXPRESSED PROTEIN-RELATED"/>
    <property type="match status" value="1"/>
</dbReference>
<dbReference type="Pfam" id="PF20235">
    <property type="entry name" value="PIR2-like_helical"/>
    <property type="match status" value="1"/>
</dbReference>
<name>M7ZC53_TRIUA</name>